<dbReference type="Proteomes" id="UP001345827">
    <property type="component" value="Unassembled WGS sequence"/>
</dbReference>
<organism evidence="3 4">
    <name type="scientific">Vermiconidia calcicola</name>
    <dbReference type="NCBI Taxonomy" id="1690605"/>
    <lineage>
        <taxon>Eukaryota</taxon>
        <taxon>Fungi</taxon>
        <taxon>Dikarya</taxon>
        <taxon>Ascomycota</taxon>
        <taxon>Pezizomycotina</taxon>
        <taxon>Dothideomycetes</taxon>
        <taxon>Dothideomycetidae</taxon>
        <taxon>Mycosphaerellales</taxon>
        <taxon>Extremaceae</taxon>
        <taxon>Vermiconidia</taxon>
    </lineage>
</organism>
<dbReference type="PRINTS" id="PR00412">
    <property type="entry name" value="EPOXHYDRLASE"/>
</dbReference>
<comment type="caution">
    <text evidence="3">The sequence shown here is derived from an EMBL/GenBank/DDBJ whole genome shotgun (WGS) entry which is preliminary data.</text>
</comment>
<dbReference type="PRINTS" id="PR00111">
    <property type="entry name" value="ABHYDROLASE"/>
</dbReference>
<dbReference type="AlphaFoldDB" id="A0AAV9QBR1"/>
<dbReference type="PANTHER" id="PTHR43433:SF3">
    <property type="entry name" value="NON-HEME CHLOROPEROXIDASE"/>
    <property type="match status" value="1"/>
</dbReference>
<accession>A0AAV9QBR1</accession>
<dbReference type="InterPro" id="IPR000639">
    <property type="entry name" value="Epox_hydrolase-like"/>
</dbReference>
<dbReference type="GO" id="GO:0003824">
    <property type="term" value="F:catalytic activity"/>
    <property type="evidence" value="ECO:0007669"/>
    <property type="project" value="InterPro"/>
</dbReference>
<feature type="domain" description="AB hydrolase-1" evidence="2">
    <location>
        <begin position="23"/>
        <end position="257"/>
    </location>
</feature>
<evidence type="ECO:0000313" key="3">
    <source>
        <dbReference type="EMBL" id="KAK5539702.1"/>
    </source>
</evidence>
<dbReference type="InterPro" id="IPR029058">
    <property type="entry name" value="AB_hydrolase_fold"/>
</dbReference>
<gene>
    <name evidence="3" type="ORF">LTR25_003407</name>
</gene>
<evidence type="ECO:0000256" key="1">
    <source>
        <dbReference type="ARBA" id="ARBA00038128"/>
    </source>
</evidence>
<dbReference type="InterPro" id="IPR000073">
    <property type="entry name" value="AB_hydrolase_1"/>
</dbReference>
<dbReference type="Pfam" id="PF00561">
    <property type="entry name" value="Abhydrolase_1"/>
    <property type="match status" value="1"/>
</dbReference>
<dbReference type="Gene3D" id="3.40.50.1820">
    <property type="entry name" value="alpha/beta hydrolase"/>
    <property type="match status" value="1"/>
</dbReference>
<comment type="similarity">
    <text evidence="1">Belongs to the AB hydrolase superfamily. Bacterial non-heme haloperoxidase / perhydrolase family.</text>
</comment>
<dbReference type="EMBL" id="JAXLQG010000005">
    <property type="protein sequence ID" value="KAK5539702.1"/>
    <property type="molecule type" value="Genomic_DNA"/>
</dbReference>
<name>A0AAV9QBR1_9PEZI</name>
<dbReference type="FunFam" id="3.40.50.1820:FF:000205">
    <property type="entry name" value="Non-haem bromoperoxidase BPO-A2"/>
    <property type="match status" value="1"/>
</dbReference>
<keyword evidence="4" id="KW-1185">Reference proteome</keyword>
<reference evidence="3 4" key="1">
    <citation type="submission" date="2023-06" db="EMBL/GenBank/DDBJ databases">
        <title>Black Yeasts Isolated from many extreme environments.</title>
        <authorList>
            <person name="Coleine C."/>
            <person name="Stajich J.E."/>
            <person name="Selbmann L."/>
        </authorList>
    </citation>
    <scope>NUCLEOTIDE SEQUENCE [LARGE SCALE GENOMIC DNA]</scope>
    <source>
        <strain evidence="3 4">CCFEE 5887</strain>
    </source>
</reference>
<evidence type="ECO:0000313" key="4">
    <source>
        <dbReference type="Proteomes" id="UP001345827"/>
    </source>
</evidence>
<evidence type="ECO:0000259" key="2">
    <source>
        <dbReference type="Pfam" id="PF00561"/>
    </source>
</evidence>
<dbReference type="PANTHER" id="PTHR43433">
    <property type="entry name" value="HYDROLASE, ALPHA/BETA FOLD FAMILY PROTEIN"/>
    <property type="match status" value="1"/>
</dbReference>
<sequence length="276" mass="30655">MPFVTTKDGTEIYYKDWGNKSGPVVVLSHGWPLNSDNWENQMFFLANHGCRVVAHDRRGHGRSSQPWEGNDMDTYSDDLLAVIEHLDLKDIMMVGHSTGGGEVARFIGRHGTSRVSKAVLVSAVAPLMLKTDSNPEGLPIDVFDGFRTAMEKDRAQFFIDVPSGPFFGFNRPGAKVSQGLIWSWWQQGMMCSFIGAYDCMKAFSETDFHEDLKKADIPVLVLHGDDDQIVPIVASARKSIELLPKGTLKEYPGGAHALPNLNVDEINKDLLDFLKS</sequence>
<protein>
    <recommendedName>
        <fullName evidence="2">AB hydrolase-1 domain-containing protein</fullName>
    </recommendedName>
</protein>
<dbReference type="SUPFAM" id="SSF53474">
    <property type="entry name" value="alpha/beta-Hydrolases"/>
    <property type="match status" value="1"/>
</dbReference>
<proteinExistence type="inferred from homology"/>
<dbReference type="InterPro" id="IPR050471">
    <property type="entry name" value="AB_hydrolase"/>
</dbReference>